<dbReference type="Gene3D" id="3.50.50.60">
    <property type="entry name" value="FAD/NAD(P)-binding domain"/>
    <property type="match status" value="1"/>
</dbReference>
<dbReference type="PANTHER" id="PTHR13847">
    <property type="entry name" value="SARCOSINE DEHYDROGENASE-RELATED"/>
    <property type="match status" value="1"/>
</dbReference>
<evidence type="ECO:0000313" key="3">
    <source>
        <dbReference type="EMBL" id="GAA3213802.1"/>
    </source>
</evidence>
<gene>
    <name evidence="3" type="primary">thiO_1</name>
    <name evidence="3" type="ORF">GCM10010468_34150</name>
</gene>
<dbReference type="Proteomes" id="UP001501237">
    <property type="component" value="Unassembled WGS sequence"/>
</dbReference>
<evidence type="ECO:0000259" key="2">
    <source>
        <dbReference type="Pfam" id="PF01266"/>
    </source>
</evidence>
<name>A0ABP6QAJ9_9ACTN</name>
<organism evidence="3 4">
    <name type="scientific">Actinocorallia longicatena</name>
    <dbReference type="NCBI Taxonomy" id="111803"/>
    <lineage>
        <taxon>Bacteria</taxon>
        <taxon>Bacillati</taxon>
        <taxon>Actinomycetota</taxon>
        <taxon>Actinomycetes</taxon>
        <taxon>Streptosporangiales</taxon>
        <taxon>Thermomonosporaceae</taxon>
        <taxon>Actinocorallia</taxon>
    </lineage>
</organism>
<dbReference type="InterPro" id="IPR036188">
    <property type="entry name" value="FAD/NAD-bd_sf"/>
</dbReference>
<evidence type="ECO:0000256" key="1">
    <source>
        <dbReference type="ARBA" id="ARBA00023002"/>
    </source>
</evidence>
<dbReference type="RefSeq" id="WP_344829144.1">
    <property type="nucleotide sequence ID" value="NZ_BAAAUV010000007.1"/>
</dbReference>
<protein>
    <submittedName>
        <fullName evidence="3">Glycine oxidase ThiO</fullName>
    </submittedName>
</protein>
<feature type="domain" description="FAD dependent oxidoreductase" evidence="2">
    <location>
        <begin position="6"/>
        <end position="360"/>
    </location>
</feature>
<keyword evidence="4" id="KW-1185">Reference proteome</keyword>
<dbReference type="Gene3D" id="3.30.9.10">
    <property type="entry name" value="D-Amino Acid Oxidase, subunit A, domain 2"/>
    <property type="match status" value="1"/>
</dbReference>
<keyword evidence="1" id="KW-0560">Oxidoreductase</keyword>
<dbReference type="PANTHER" id="PTHR13847:SF289">
    <property type="entry name" value="GLYCINE OXIDASE"/>
    <property type="match status" value="1"/>
</dbReference>
<proteinExistence type="predicted"/>
<accession>A0ABP6QAJ9</accession>
<reference evidence="4" key="1">
    <citation type="journal article" date="2019" name="Int. J. Syst. Evol. Microbiol.">
        <title>The Global Catalogue of Microorganisms (GCM) 10K type strain sequencing project: providing services to taxonomists for standard genome sequencing and annotation.</title>
        <authorList>
            <consortium name="The Broad Institute Genomics Platform"/>
            <consortium name="The Broad Institute Genome Sequencing Center for Infectious Disease"/>
            <person name="Wu L."/>
            <person name="Ma J."/>
        </authorList>
    </citation>
    <scope>NUCLEOTIDE SEQUENCE [LARGE SCALE GENOMIC DNA]</scope>
    <source>
        <strain evidence="4">JCM 9377</strain>
    </source>
</reference>
<dbReference type="SUPFAM" id="SSF54373">
    <property type="entry name" value="FAD-linked reductases, C-terminal domain"/>
    <property type="match status" value="1"/>
</dbReference>
<comment type="caution">
    <text evidence="3">The sequence shown here is derived from an EMBL/GenBank/DDBJ whole genome shotgun (WGS) entry which is preliminary data.</text>
</comment>
<dbReference type="InterPro" id="IPR006076">
    <property type="entry name" value="FAD-dep_OxRdtase"/>
</dbReference>
<dbReference type="SUPFAM" id="SSF51905">
    <property type="entry name" value="FAD/NAD(P)-binding domain"/>
    <property type="match status" value="1"/>
</dbReference>
<dbReference type="EMBL" id="BAAAUV010000007">
    <property type="protein sequence ID" value="GAA3213802.1"/>
    <property type="molecule type" value="Genomic_DNA"/>
</dbReference>
<evidence type="ECO:0000313" key="4">
    <source>
        <dbReference type="Proteomes" id="UP001501237"/>
    </source>
</evidence>
<dbReference type="Pfam" id="PF01266">
    <property type="entry name" value="DAO"/>
    <property type="match status" value="1"/>
</dbReference>
<sequence length="395" mass="41343">MASTYDLIVVGGGIVGCGIVERLRGELSRVCLVEQGPRLGSGASSAAIGGINPHLGDDCMGPLGLMAQHSRELFPAWIDRIASVSERAIPLLPTGLLQVAADEKELDRLANEVMPVLAGRGLGAELLDARQARAKEPLLGPGVAGGLFQPADLAVEPPLIMDALSRILTGPGGPELLLDTTVTAVETGAADVTVVLADGRTLTADRVVIAAGHLSRHLLGLPEDVLFPIKGQALEFAPRPGRALSVQCDSLVVDDAGEHVVFAVPRPDGRIAAGVTFEVGVDDTVPTEEARRTNLHHLSLIFGDLASAPVTRVWAGIRPGTRDAVPVLGHVDADRRILAATGHYGMGITLAPVTIDLAAKLLLGLPVTDDDQRDLDITRPDRFDQGGPSWARPTI</sequence>